<accession>M6VGR6</accession>
<gene>
    <name evidence="2" type="ORF">LEP1GSC161_0094</name>
</gene>
<dbReference type="AlphaFoldDB" id="M6VGR6"/>
<dbReference type="Proteomes" id="UP000012149">
    <property type="component" value="Unassembled WGS sequence"/>
</dbReference>
<sequence length="78" mass="8040">MTKHKKTFWQKLADNATKGRISTALGIVLVIGAVASVFTGQADWTQASIAITAGLAAIGFVGRNGVEAHGKNDGSNSL</sequence>
<reference evidence="2 3" key="1">
    <citation type="submission" date="2013-01" db="EMBL/GenBank/DDBJ databases">
        <authorList>
            <person name="Harkins D.M."/>
            <person name="Durkin A.S."/>
            <person name="Brinkac L.M."/>
            <person name="Haft D.H."/>
            <person name="Selengut J.D."/>
            <person name="Sanka R."/>
            <person name="DePew J."/>
            <person name="Purushe J."/>
            <person name="Matthias M.A."/>
            <person name="Vinetz J.M."/>
            <person name="Sutton G.G."/>
            <person name="Nierman W.C."/>
            <person name="Fouts D.E."/>
        </authorList>
    </citation>
    <scope>NUCLEOTIDE SEQUENCE [LARGE SCALE GENOMIC DNA]</scope>
    <source>
        <strain evidence="2 3">CBC1416</strain>
    </source>
</reference>
<feature type="transmembrane region" description="Helical" evidence="1">
    <location>
        <begin position="44"/>
        <end position="62"/>
    </location>
</feature>
<keyword evidence="1" id="KW-0472">Membrane</keyword>
<name>M6VGR6_9LEPT</name>
<proteinExistence type="predicted"/>
<dbReference type="EMBL" id="AKWE02000185">
    <property type="protein sequence ID" value="EMO56015.1"/>
    <property type="molecule type" value="Genomic_DNA"/>
</dbReference>
<organism evidence="2 3">
    <name type="scientific">Leptospira santarosai str. CBC1416</name>
    <dbReference type="NCBI Taxonomy" id="1193059"/>
    <lineage>
        <taxon>Bacteria</taxon>
        <taxon>Pseudomonadati</taxon>
        <taxon>Spirochaetota</taxon>
        <taxon>Spirochaetia</taxon>
        <taxon>Leptospirales</taxon>
        <taxon>Leptospiraceae</taxon>
        <taxon>Leptospira</taxon>
    </lineage>
</organism>
<evidence type="ECO:0000313" key="2">
    <source>
        <dbReference type="EMBL" id="EMO56015.1"/>
    </source>
</evidence>
<evidence type="ECO:0000256" key="1">
    <source>
        <dbReference type="SAM" id="Phobius"/>
    </source>
</evidence>
<keyword evidence="1" id="KW-1133">Transmembrane helix</keyword>
<evidence type="ECO:0000313" key="3">
    <source>
        <dbReference type="Proteomes" id="UP000012149"/>
    </source>
</evidence>
<comment type="caution">
    <text evidence="2">The sequence shown here is derived from an EMBL/GenBank/DDBJ whole genome shotgun (WGS) entry which is preliminary data.</text>
</comment>
<keyword evidence="1" id="KW-0812">Transmembrane</keyword>
<feature type="transmembrane region" description="Helical" evidence="1">
    <location>
        <begin position="21"/>
        <end position="38"/>
    </location>
</feature>
<protein>
    <submittedName>
        <fullName evidence="2">Uncharacterized protein</fullName>
    </submittedName>
</protein>